<keyword evidence="1" id="KW-0378">Hydrolase</keyword>
<dbReference type="InterPro" id="IPR029058">
    <property type="entry name" value="AB_hydrolase_fold"/>
</dbReference>
<dbReference type="InterPro" id="IPR049492">
    <property type="entry name" value="BD-FAE-like_dom"/>
</dbReference>
<comment type="caution">
    <text evidence="3">The sequence shown here is derived from an EMBL/GenBank/DDBJ whole genome shotgun (WGS) entry which is preliminary data.</text>
</comment>
<gene>
    <name evidence="3" type="ORF">ADN00_06825</name>
</gene>
<evidence type="ECO:0000313" key="3">
    <source>
        <dbReference type="EMBL" id="KPL78430.1"/>
    </source>
</evidence>
<protein>
    <recommendedName>
        <fullName evidence="2">BD-FAE-like domain-containing protein</fullName>
    </recommendedName>
</protein>
<feature type="domain" description="BD-FAE-like" evidence="2">
    <location>
        <begin position="67"/>
        <end position="249"/>
    </location>
</feature>
<evidence type="ECO:0000256" key="1">
    <source>
        <dbReference type="ARBA" id="ARBA00022801"/>
    </source>
</evidence>
<proteinExistence type="predicted"/>
<dbReference type="Pfam" id="PF20434">
    <property type="entry name" value="BD-FAE"/>
    <property type="match status" value="1"/>
</dbReference>
<dbReference type="STRING" id="1134406.ADN00_06825"/>
<reference evidence="3 4" key="1">
    <citation type="submission" date="2015-07" db="EMBL/GenBank/DDBJ databases">
        <title>Genome sequence of Ornatilinea apprima DSM 23815.</title>
        <authorList>
            <person name="Hemp J."/>
            <person name="Ward L.M."/>
            <person name="Pace L.A."/>
            <person name="Fischer W.W."/>
        </authorList>
    </citation>
    <scope>NUCLEOTIDE SEQUENCE [LARGE SCALE GENOMIC DNA]</scope>
    <source>
        <strain evidence="3 4">P3M-1</strain>
    </source>
</reference>
<evidence type="ECO:0000313" key="4">
    <source>
        <dbReference type="Proteomes" id="UP000050417"/>
    </source>
</evidence>
<organism evidence="3 4">
    <name type="scientific">Ornatilinea apprima</name>
    <dbReference type="NCBI Taxonomy" id="1134406"/>
    <lineage>
        <taxon>Bacteria</taxon>
        <taxon>Bacillati</taxon>
        <taxon>Chloroflexota</taxon>
        <taxon>Anaerolineae</taxon>
        <taxon>Anaerolineales</taxon>
        <taxon>Anaerolineaceae</taxon>
        <taxon>Ornatilinea</taxon>
    </lineage>
</organism>
<sequence>MESVVFFMNLITLIRWQLAEYLRLPGIVYRGLRITFAPARSYECKVQYGPQARQYVYYIAPYPNTPARREIIFFAHGGGWKSYNAMIFRFVGRFFAARGYHALLAGYRPSPRFIHPAQLDDMYACLITGEQILESRGVDYSRIVLGGQSAGAQLTALMAYDQDDACRRGLDLSRIVGLFLLSGPLDFAECTTRRIGRLVRDYANTPTLYQEANPSFHVKGTERYPVLCIHGKHDPLVPLSNSVSFVSRLNGKGQLRVIDNGHHADLAAVFIDKDDPATPILTEWLDRIAAEHPTP</sequence>
<dbReference type="GO" id="GO:0016787">
    <property type="term" value="F:hydrolase activity"/>
    <property type="evidence" value="ECO:0007669"/>
    <property type="project" value="UniProtKB-KW"/>
</dbReference>
<name>A0A0P6Y9I1_9CHLR</name>
<dbReference type="PANTHER" id="PTHR48081">
    <property type="entry name" value="AB HYDROLASE SUPERFAMILY PROTEIN C4A8.06C"/>
    <property type="match status" value="1"/>
</dbReference>
<dbReference type="Gene3D" id="3.40.50.1820">
    <property type="entry name" value="alpha/beta hydrolase"/>
    <property type="match status" value="1"/>
</dbReference>
<evidence type="ECO:0000259" key="2">
    <source>
        <dbReference type="Pfam" id="PF20434"/>
    </source>
</evidence>
<dbReference type="PANTHER" id="PTHR48081:SF33">
    <property type="entry name" value="KYNURENINE FORMAMIDASE"/>
    <property type="match status" value="1"/>
</dbReference>
<dbReference type="AlphaFoldDB" id="A0A0P6Y9I1"/>
<dbReference type="EMBL" id="LGCL01000018">
    <property type="protein sequence ID" value="KPL78430.1"/>
    <property type="molecule type" value="Genomic_DNA"/>
</dbReference>
<dbReference type="Proteomes" id="UP000050417">
    <property type="component" value="Unassembled WGS sequence"/>
</dbReference>
<keyword evidence="4" id="KW-1185">Reference proteome</keyword>
<dbReference type="InterPro" id="IPR050300">
    <property type="entry name" value="GDXG_lipolytic_enzyme"/>
</dbReference>
<dbReference type="SUPFAM" id="SSF53474">
    <property type="entry name" value="alpha/beta-Hydrolases"/>
    <property type="match status" value="1"/>
</dbReference>
<accession>A0A0P6Y9I1</accession>